<dbReference type="Gene3D" id="3.30.450.30">
    <property type="entry name" value="Dynein light chain 2a, cytoplasmic"/>
    <property type="match status" value="1"/>
</dbReference>
<accession>A0A7V1LK91</accession>
<reference evidence="3" key="1">
    <citation type="journal article" date="2020" name="mSystems">
        <title>Genome- and Community-Level Interaction Insights into Carbon Utilization and Element Cycling Functions of Hydrothermarchaeota in Hydrothermal Sediment.</title>
        <authorList>
            <person name="Zhou Z."/>
            <person name="Liu Y."/>
            <person name="Xu W."/>
            <person name="Pan J."/>
            <person name="Luo Z.H."/>
            <person name="Li M."/>
        </authorList>
    </citation>
    <scope>NUCLEOTIDE SEQUENCE [LARGE SCALE GENOMIC DNA]</scope>
    <source>
        <strain evidence="3">HyVt-456</strain>
    </source>
</reference>
<dbReference type="GO" id="GO:0005085">
    <property type="term" value="F:guanyl-nucleotide exchange factor activity"/>
    <property type="evidence" value="ECO:0007669"/>
    <property type="project" value="InterPro"/>
</dbReference>
<organism evidence="3">
    <name type="scientific">Caldithrix abyssi</name>
    <dbReference type="NCBI Taxonomy" id="187145"/>
    <lineage>
        <taxon>Bacteria</taxon>
        <taxon>Pseudomonadati</taxon>
        <taxon>Calditrichota</taxon>
        <taxon>Calditrichia</taxon>
        <taxon>Calditrichales</taxon>
        <taxon>Calditrichaceae</taxon>
        <taxon>Caldithrix</taxon>
    </lineage>
</organism>
<keyword evidence="1" id="KW-0812">Transmembrane</keyword>
<evidence type="ECO:0000259" key="2">
    <source>
        <dbReference type="SMART" id="SM00960"/>
    </source>
</evidence>
<dbReference type="SMART" id="SM00960">
    <property type="entry name" value="Robl_LC7"/>
    <property type="match status" value="1"/>
</dbReference>
<dbReference type="SUPFAM" id="SSF103196">
    <property type="entry name" value="Roadblock/LC7 domain"/>
    <property type="match status" value="1"/>
</dbReference>
<dbReference type="GO" id="GO:0060090">
    <property type="term" value="F:molecular adaptor activity"/>
    <property type="evidence" value="ECO:0007669"/>
    <property type="project" value="InterPro"/>
</dbReference>
<keyword evidence="1" id="KW-0472">Membrane</keyword>
<protein>
    <submittedName>
        <fullName evidence="3">Roadblock/LC7 domain-containing protein</fullName>
    </submittedName>
</protein>
<dbReference type="GO" id="GO:0032008">
    <property type="term" value="P:positive regulation of TOR signaling"/>
    <property type="evidence" value="ECO:0007669"/>
    <property type="project" value="InterPro"/>
</dbReference>
<dbReference type="InterPro" id="IPR037587">
    <property type="entry name" value="LAMTOR2-like"/>
</dbReference>
<dbReference type="Proteomes" id="UP000886005">
    <property type="component" value="Unassembled WGS sequence"/>
</dbReference>
<evidence type="ECO:0000256" key="1">
    <source>
        <dbReference type="SAM" id="Phobius"/>
    </source>
</evidence>
<evidence type="ECO:0000313" key="3">
    <source>
        <dbReference type="EMBL" id="HED09529.1"/>
    </source>
</evidence>
<gene>
    <name evidence="3" type="ORF">ENJ10_02480</name>
</gene>
<sequence length="170" mass="18534">MVQTRKLKDGSRQVILNSTQYEGITRVLSELANKTKASAILFADMSGQLISQRGNTDNMNTTVLSALAASDFAATSEMAKLVGEEAKFKLLFHEGEKRNVYLSNVGEAFFLVVVFDVSVTLGLIRIYTKKAIEDLNGILDDDSGAPAEDEKLIDSDFSSLLGDALDDTFK</sequence>
<dbReference type="AlphaFoldDB" id="A0A7V1LK91"/>
<proteinExistence type="predicted"/>
<keyword evidence="1" id="KW-1133">Transmembrane helix</keyword>
<dbReference type="InterPro" id="IPR004942">
    <property type="entry name" value="Roadblock/LAMTOR2_dom"/>
</dbReference>
<dbReference type="Pfam" id="PF03259">
    <property type="entry name" value="Robl_LC7"/>
    <property type="match status" value="1"/>
</dbReference>
<feature type="transmembrane region" description="Helical" evidence="1">
    <location>
        <begin position="108"/>
        <end position="127"/>
    </location>
</feature>
<comment type="caution">
    <text evidence="3">The sequence shown here is derived from an EMBL/GenBank/DDBJ whole genome shotgun (WGS) entry which is preliminary data.</text>
</comment>
<name>A0A7V1LK91_CALAY</name>
<dbReference type="EMBL" id="DRLD01000068">
    <property type="protein sequence ID" value="HED09529.1"/>
    <property type="molecule type" value="Genomic_DNA"/>
</dbReference>
<feature type="domain" description="Roadblock/LAMTOR2" evidence="2">
    <location>
        <begin position="24"/>
        <end position="115"/>
    </location>
</feature>
<dbReference type="PANTHER" id="PTHR13323">
    <property type="entry name" value="LATE ENDOSOMAL/LYSOSOMAL MP1 INTERACTING PROTEIN"/>
    <property type="match status" value="1"/>
</dbReference>